<accession>A0A9D4W1J0</accession>
<dbReference type="AlphaFoldDB" id="A0A9D4W1J0"/>
<sequence length="373" mass="43032">MDKLSHLILDVVDNKRWVGIKVSRKGHLVSHLMFVDDLLLFGKAIESQVANMMEVLDVSYTASSQLISKKKTRILFSSNTLVGIRRKIVPWSGLREVDDLGLYLGFLSPARALGSATFSSLLISGEDKKMHTVRWQDIYKPKRLGGLGLKHLVKMNEACLSKRSWKLQSGEEAFWCKLLKKKYNKNGIKGNTKEVKAYDSSLWKNLAKELCNVAFNPDLCVTDTVLIDLVDINGNWNCNVFKEHLPRQCVQQIRAIAPPIRNSSSYELRVYSAHVVHSRQWSRIWKILVPERIRYHVWMIHVQGLKTNQLLFQRKLRDPFCGHCNNVVESPLRVLRDCRVSMNVWMSLVPHIHHSSYFSTDLEEWMDLNLPIL</sequence>
<organism evidence="2 3">
    <name type="scientific">Pisum sativum</name>
    <name type="common">Garden pea</name>
    <name type="synonym">Lathyrus oleraceus</name>
    <dbReference type="NCBI Taxonomy" id="3888"/>
    <lineage>
        <taxon>Eukaryota</taxon>
        <taxon>Viridiplantae</taxon>
        <taxon>Streptophyta</taxon>
        <taxon>Embryophyta</taxon>
        <taxon>Tracheophyta</taxon>
        <taxon>Spermatophyta</taxon>
        <taxon>Magnoliopsida</taxon>
        <taxon>eudicotyledons</taxon>
        <taxon>Gunneridae</taxon>
        <taxon>Pentapetalae</taxon>
        <taxon>rosids</taxon>
        <taxon>fabids</taxon>
        <taxon>Fabales</taxon>
        <taxon>Fabaceae</taxon>
        <taxon>Papilionoideae</taxon>
        <taxon>50 kb inversion clade</taxon>
        <taxon>NPAAA clade</taxon>
        <taxon>Hologalegina</taxon>
        <taxon>IRL clade</taxon>
        <taxon>Fabeae</taxon>
        <taxon>Lathyrus</taxon>
    </lineage>
</organism>
<evidence type="ECO:0000313" key="2">
    <source>
        <dbReference type="EMBL" id="KAI5393641.1"/>
    </source>
</evidence>
<evidence type="ECO:0000259" key="1">
    <source>
        <dbReference type="Pfam" id="PF13966"/>
    </source>
</evidence>
<keyword evidence="3" id="KW-1185">Reference proteome</keyword>
<dbReference type="Pfam" id="PF13966">
    <property type="entry name" value="zf-RVT"/>
    <property type="match status" value="1"/>
</dbReference>
<proteinExistence type="predicted"/>
<protein>
    <recommendedName>
        <fullName evidence="1">Reverse transcriptase zinc-binding domain-containing protein</fullName>
    </recommendedName>
</protein>
<gene>
    <name evidence="2" type="ORF">KIW84_060678</name>
</gene>
<comment type="caution">
    <text evidence="2">The sequence shown here is derived from an EMBL/GenBank/DDBJ whole genome shotgun (WGS) entry which is preliminary data.</text>
</comment>
<dbReference type="InterPro" id="IPR026960">
    <property type="entry name" value="RVT-Znf"/>
</dbReference>
<name>A0A9D4W1J0_PEA</name>
<dbReference type="Gramene" id="Psat06G0067800-T1">
    <property type="protein sequence ID" value="KAI5393641.1"/>
    <property type="gene ID" value="KIW84_060678"/>
</dbReference>
<evidence type="ECO:0000313" key="3">
    <source>
        <dbReference type="Proteomes" id="UP001058974"/>
    </source>
</evidence>
<reference evidence="2 3" key="1">
    <citation type="journal article" date="2022" name="Nat. Genet.">
        <title>Improved pea reference genome and pan-genome highlight genomic features and evolutionary characteristics.</title>
        <authorList>
            <person name="Yang T."/>
            <person name="Liu R."/>
            <person name="Luo Y."/>
            <person name="Hu S."/>
            <person name="Wang D."/>
            <person name="Wang C."/>
            <person name="Pandey M.K."/>
            <person name="Ge S."/>
            <person name="Xu Q."/>
            <person name="Li N."/>
            <person name="Li G."/>
            <person name="Huang Y."/>
            <person name="Saxena R.K."/>
            <person name="Ji Y."/>
            <person name="Li M."/>
            <person name="Yan X."/>
            <person name="He Y."/>
            <person name="Liu Y."/>
            <person name="Wang X."/>
            <person name="Xiang C."/>
            <person name="Varshney R.K."/>
            <person name="Ding H."/>
            <person name="Gao S."/>
            <person name="Zong X."/>
        </authorList>
    </citation>
    <scope>NUCLEOTIDE SEQUENCE [LARGE SCALE GENOMIC DNA]</scope>
    <source>
        <strain evidence="2 3">cv. Zhongwan 6</strain>
    </source>
</reference>
<dbReference type="EMBL" id="JAMSHJ010000006">
    <property type="protein sequence ID" value="KAI5393641.1"/>
    <property type="molecule type" value="Genomic_DNA"/>
</dbReference>
<feature type="domain" description="Reverse transcriptase zinc-binding" evidence="1">
    <location>
        <begin position="276"/>
        <end position="345"/>
    </location>
</feature>
<dbReference type="Proteomes" id="UP001058974">
    <property type="component" value="Chromosome 6"/>
</dbReference>